<proteinExistence type="inferred from homology"/>
<reference evidence="10 11" key="1">
    <citation type="submission" date="2023-09" db="EMBL/GenBank/DDBJ databases">
        <authorList>
            <person name="Qi X."/>
        </authorList>
    </citation>
    <scope>NUCLEOTIDE SEQUENCE [LARGE SCALE GENOMIC DNA]</scope>
    <source>
        <strain evidence="10 11">S1-1</strain>
    </source>
</reference>
<evidence type="ECO:0000256" key="5">
    <source>
        <dbReference type="ARBA" id="ARBA00022777"/>
    </source>
</evidence>
<name>A0ABZ0GL62_9GAMM</name>
<gene>
    <name evidence="10" type="ORF">RI844_14885</name>
</gene>
<dbReference type="Gene3D" id="3.40.50.300">
    <property type="entry name" value="P-loop containing nucleotide triphosphate hydrolases"/>
    <property type="match status" value="1"/>
</dbReference>
<dbReference type="NCBIfam" id="TIGR03018">
    <property type="entry name" value="pepcterm_TyrKin"/>
    <property type="match status" value="1"/>
</dbReference>
<keyword evidence="6" id="KW-0067">ATP-binding</keyword>
<evidence type="ECO:0000256" key="4">
    <source>
        <dbReference type="ARBA" id="ARBA00022741"/>
    </source>
</evidence>
<evidence type="ECO:0000256" key="2">
    <source>
        <dbReference type="ARBA" id="ARBA00011903"/>
    </source>
</evidence>
<keyword evidence="3" id="KW-0808">Transferase</keyword>
<keyword evidence="11" id="KW-1185">Reference proteome</keyword>
<dbReference type="Pfam" id="PF13614">
    <property type="entry name" value="AAA_31"/>
    <property type="match status" value="1"/>
</dbReference>
<dbReference type="RefSeq" id="WP_348395456.1">
    <property type="nucleotide sequence ID" value="NZ_CP136600.1"/>
</dbReference>
<evidence type="ECO:0000313" key="10">
    <source>
        <dbReference type="EMBL" id="WOH36644.1"/>
    </source>
</evidence>
<dbReference type="InterPro" id="IPR027417">
    <property type="entry name" value="P-loop_NTPase"/>
</dbReference>
<evidence type="ECO:0000256" key="7">
    <source>
        <dbReference type="ARBA" id="ARBA00023137"/>
    </source>
</evidence>
<protein>
    <recommendedName>
        <fullName evidence="2">non-specific protein-tyrosine kinase</fullName>
        <ecNumber evidence="2">2.7.10.2</ecNumber>
    </recommendedName>
</protein>
<evidence type="ECO:0000256" key="1">
    <source>
        <dbReference type="ARBA" id="ARBA00007316"/>
    </source>
</evidence>
<dbReference type="PANTHER" id="PTHR32309:SF13">
    <property type="entry name" value="FERRIC ENTEROBACTIN TRANSPORT PROTEIN FEPE"/>
    <property type="match status" value="1"/>
</dbReference>
<dbReference type="EMBL" id="CP136600">
    <property type="protein sequence ID" value="WOH36644.1"/>
    <property type="molecule type" value="Genomic_DNA"/>
</dbReference>
<dbReference type="CDD" id="cd05387">
    <property type="entry name" value="BY-kinase"/>
    <property type="match status" value="1"/>
</dbReference>
<comment type="similarity">
    <text evidence="1">Belongs to the CpsD/CapB family.</text>
</comment>
<dbReference type="Proteomes" id="UP001301442">
    <property type="component" value="Chromosome"/>
</dbReference>
<evidence type="ECO:0000256" key="8">
    <source>
        <dbReference type="ARBA" id="ARBA00051245"/>
    </source>
</evidence>
<organism evidence="10 11">
    <name type="scientific">Thalassotalea fonticola</name>
    <dbReference type="NCBI Taxonomy" id="3065649"/>
    <lineage>
        <taxon>Bacteria</taxon>
        <taxon>Pseudomonadati</taxon>
        <taxon>Pseudomonadota</taxon>
        <taxon>Gammaproteobacteria</taxon>
        <taxon>Alteromonadales</taxon>
        <taxon>Colwelliaceae</taxon>
        <taxon>Thalassotalea</taxon>
    </lineage>
</organism>
<evidence type="ECO:0000256" key="6">
    <source>
        <dbReference type="ARBA" id="ARBA00022840"/>
    </source>
</evidence>
<dbReference type="SUPFAM" id="SSF52540">
    <property type="entry name" value="P-loop containing nucleoside triphosphate hydrolases"/>
    <property type="match status" value="1"/>
</dbReference>
<dbReference type="PANTHER" id="PTHR32309">
    <property type="entry name" value="TYROSINE-PROTEIN KINASE"/>
    <property type="match status" value="1"/>
</dbReference>
<dbReference type="InterPro" id="IPR005702">
    <property type="entry name" value="Wzc-like_C"/>
</dbReference>
<evidence type="ECO:0000256" key="3">
    <source>
        <dbReference type="ARBA" id="ARBA00022679"/>
    </source>
</evidence>
<comment type="catalytic activity">
    <reaction evidence="8">
        <text>L-tyrosyl-[protein] + ATP = O-phospho-L-tyrosyl-[protein] + ADP + H(+)</text>
        <dbReference type="Rhea" id="RHEA:10596"/>
        <dbReference type="Rhea" id="RHEA-COMP:10136"/>
        <dbReference type="Rhea" id="RHEA-COMP:20101"/>
        <dbReference type="ChEBI" id="CHEBI:15378"/>
        <dbReference type="ChEBI" id="CHEBI:30616"/>
        <dbReference type="ChEBI" id="CHEBI:46858"/>
        <dbReference type="ChEBI" id="CHEBI:61978"/>
        <dbReference type="ChEBI" id="CHEBI:456216"/>
        <dbReference type="EC" id="2.7.10.2"/>
    </reaction>
</comment>
<accession>A0ABZ0GL62</accession>
<dbReference type="NCBIfam" id="TIGR01007">
    <property type="entry name" value="eps_fam"/>
    <property type="match status" value="1"/>
</dbReference>
<dbReference type="InterPro" id="IPR025669">
    <property type="entry name" value="AAA_dom"/>
</dbReference>
<dbReference type="EC" id="2.7.10.2" evidence="2"/>
<feature type="domain" description="AAA" evidence="9">
    <location>
        <begin position="110"/>
        <end position="262"/>
    </location>
</feature>
<keyword evidence="7" id="KW-0829">Tyrosine-protein kinase</keyword>
<keyword evidence="4" id="KW-0547">Nucleotide-binding</keyword>
<keyword evidence="5" id="KW-0418">Kinase</keyword>
<evidence type="ECO:0000313" key="11">
    <source>
        <dbReference type="Proteomes" id="UP001301442"/>
    </source>
</evidence>
<dbReference type="InterPro" id="IPR050445">
    <property type="entry name" value="Bact_polysacc_biosynth/exp"/>
</dbReference>
<sequence length="303" mass="33730">MSTIERALAKKKASRIHEVELESALEKNIEQKNEAEQPEIANPQINTPISSLEQTNCLEINLAKLAYNDYIVPETMADNRALQEQFRQIKRKLLNNAFGVVSRTLDNPNLIMVTSAKADEGKTYIAINLALSIALEQDKKVLLIDADVLKPSVIYEFGRSGKSGLIEYLLGEKEQVSDIIYHTNIDNLKFIPAGTPNYLSNELLASERMATLAKELSTRYPDRVVIFDSPPLLGVTETSVLARLMGQVLIVAEENKTSVNQVNQACLLLPDELAKGLVINKAINSQKELYGYYGYGYGNKPEN</sequence>
<evidence type="ECO:0000259" key="9">
    <source>
        <dbReference type="Pfam" id="PF13614"/>
    </source>
</evidence>